<evidence type="ECO:0000313" key="5">
    <source>
        <dbReference type="Proteomes" id="UP000648182"/>
    </source>
</evidence>
<reference evidence="4 5" key="1">
    <citation type="submission" date="2020-08" db="EMBL/GenBank/DDBJ databases">
        <title>A Genomic Blueprint of the Chicken Gut Microbiome.</title>
        <authorList>
            <person name="Gilroy R."/>
            <person name="Ravi A."/>
            <person name="Getino M."/>
            <person name="Pursley I."/>
            <person name="Horton D.L."/>
            <person name="Alikhan N.-F."/>
            <person name="Baker D."/>
            <person name="Gharbi K."/>
            <person name="Hall N."/>
            <person name="Watson M."/>
            <person name="Adriaenssens E.M."/>
            <person name="Foster-Nyarko E."/>
            <person name="Jarju S."/>
            <person name="Secka A."/>
            <person name="Antonio M."/>
            <person name="Oren A."/>
            <person name="Chaudhuri R."/>
            <person name="La Ragione R.M."/>
            <person name="Hildebrand F."/>
            <person name="Pallen M.J."/>
        </authorList>
    </citation>
    <scope>NUCLEOTIDE SEQUENCE [LARGE SCALE GENOMIC DNA]</scope>
    <source>
        <strain evidence="4 5">Sa1BUA2</strain>
    </source>
</reference>
<dbReference type="PROSITE" id="PS01081">
    <property type="entry name" value="HTH_TETR_1"/>
    <property type="match status" value="1"/>
</dbReference>
<dbReference type="InterPro" id="IPR050266">
    <property type="entry name" value="AB_hydrolase_sf"/>
</dbReference>
<dbReference type="SUPFAM" id="SSF46689">
    <property type="entry name" value="Homeodomain-like"/>
    <property type="match status" value="1"/>
</dbReference>
<dbReference type="PRINTS" id="PR00111">
    <property type="entry name" value="ABHYDROLASE"/>
</dbReference>
<feature type="DNA-binding region" description="H-T-H motif" evidence="2">
    <location>
        <begin position="34"/>
        <end position="53"/>
    </location>
</feature>
<dbReference type="PROSITE" id="PS50977">
    <property type="entry name" value="HTH_TETR_2"/>
    <property type="match status" value="1"/>
</dbReference>
<dbReference type="InterPro" id="IPR001647">
    <property type="entry name" value="HTH_TetR"/>
</dbReference>
<dbReference type="Pfam" id="PF00440">
    <property type="entry name" value="TetR_N"/>
    <property type="match status" value="1"/>
</dbReference>
<evidence type="ECO:0000313" key="4">
    <source>
        <dbReference type="EMBL" id="MBD8004700.1"/>
    </source>
</evidence>
<dbReference type="InterPro" id="IPR009057">
    <property type="entry name" value="Homeodomain-like_sf"/>
</dbReference>
<dbReference type="InterPro" id="IPR023772">
    <property type="entry name" value="DNA-bd_HTH_TetR-type_CS"/>
</dbReference>
<proteinExistence type="predicted"/>
<dbReference type="Proteomes" id="UP000648182">
    <property type="component" value="Unassembled WGS sequence"/>
</dbReference>
<dbReference type="PRINTS" id="PR00455">
    <property type="entry name" value="HTHTETR"/>
</dbReference>
<dbReference type="GO" id="GO:0016787">
    <property type="term" value="F:hydrolase activity"/>
    <property type="evidence" value="ECO:0007669"/>
    <property type="project" value="UniProtKB-KW"/>
</dbReference>
<evidence type="ECO:0000256" key="1">
    <source>
        <dbReference type="ARBA" id="ARBA00023125"/>
    </source>
</evidence>
<dbReference type="Gene3D" id="3.40.50.1820">
    <property type="entry name" value="alpha/beta hydrolase"/>
    <property type="match status" value="1"/>
</dbReference>
<dbReference type="Pfam" id="PF00561">
    <property type="entry name" value="Abhydrolase_1"/>
    <property type="match status" value="1"/>
</dbReference>
<dbReference type="Gene3D" id="1.10.357.10">
    <property type="entry name" value="Tetracycline Repressor, domain 2"/>
    <property type="match status" value="1"/>
</dbReference>
<dbReference type="EMBL" id="JACSPV010000008">
    <property type="protein sequence ID" value="MBD8004700.1"/>
    <property type="molecule type" value="Genomic_DNA"/>
</dbReference>
<gene>
    <name evidence="4" type="ORF">H9631_06360</name>
</gene>
<accession>A0ABR8VIW5</accession>
<keyword evidence="5" id="KW-1185">Reference proteome</keyword>
<feature type="domain" description="HTH tetR-type" evidence="3">
    <location>
        <begin position="11"/>
        <end position="71"/>
    </location>
</feature>
<keyword evidence="4" id="KW-0378">Hydrolase</keyword>
<dbReference type="InterPro" id="IPR000073">
    <property type="entry name" value="AB_hydrolase_1"/>
</dbReference>
<dbReference type="PANTHER" id="PTHR43798">
    <property type="entry name" value="MONOACYLGLYCEROL LIPASE"/>
    <property type="match status" value="1"/>
</dbReference>
<name>A0ABR8VIW5_9BACI</name>
<protein>
    <submittedName>
        <fullName evidence="4">Alpha/beta fold hydrolase</fullName>
    </submittedName>
</protein>
<comment type="caution">
    <text evidence="4">The sequence shown here is derived from an EMBL/GenBank/DDBJ whole genome shotgun (WGS) entry which is preliminary data.</text>
</comment>
<keyword evidence="1 2" id="KW-0238">DNA-binding</keyword>
<sequence>MAKGFSEKEKMYIRERLLDTAEECWSIYGFKKTTVDELVKRVGISKGAFYLFFQSKELLFFNVLERIDMRIKGEMLETVKSSNDNPKQVFIRTVYTVFLEIQKNPWILGLQNGDYEQIIKKIPGNEVKSHLLKDKDAISKILDHFNIEYDKGFVASALKTIFFTLLHKNEIGHEHFDQVIRLLIEGHFLTGDKTMKSIYKDPAGKKRILELYDKMQNELDTKFESNYVETRFGKTHILVGGNPDAEPLICFHGGNVVNPITLKWFELLAAKYRIYAPDTIGHPGKSDETRLQPRSNEYAQWTCDVMDSLGLQKAKFIGPSYGGGILIRLAAYAPERIEKAVLLVPSGIANGKISNMMKEILIPLAIYKMFPSDKNLYKACQGMFDTEIDPELLLQIKYVYDYVKLETTFPSYATKEELENYKAPTLLFAAENDVFFPAKKVVPRARNIFLSLSKTVTLNNASHFQNDKNLKIIIEEIEKFFSVP</sequence>
<dbReference type="InterPro" id="IPR029058">
    <property type="entry name" value="AB_hydrolase_fold"/>
</dbReference>
<dbReference type="RefSeq" id="WP_191811072.1">
    <property type="nucleotide sequence ID" value="NZ_JACSPV010000008.1"/>
</dbReference>
<evidence type="ECO:0000256" key="2">
    <source>
        <dbReference type="PROSITE-ProRule" id="PRU00335"/>
    </source>
</evidence>
<dbReference type="SUPFAM" id="SSF53474">
    <property type="entry name" value="alpha/beta-Hydrolases"/>
    <property type="match status" value="1"/>
</dbReference>
<evidence type="ECO:0000259" key="3">
    <source>
        <dbReference type="PROSITE" id="PS50977"/>
    </source>
</evidence>
<organism evidence="4 5">
    <name type="scientific">Bacillus norwichensis</name>
    <dbReference type="NCBI Taxonomy" id="2762217"/>
    <lineage>
        <taxon>Bacteria</taxon>
        <taxon>Bacillati</taxon>
        <taxon>Bacillota</taxon>
        <taxon>Bacilli</taxon>
        <taxon>Bacillales</taxon>
        <taxon>Bacillaceae</taxon>
        <taxon>Bacillus</taxon>
    </lineage>
</organism>